<proteinExistence type="predicted"/>
<name>A0AAV5UA34_9BILA</name>
<accession>A0AAV5UA34</accession>
<evidence type="ECO:0000256" key="1">
    <source>
        <dbReference type="SAM" id="MobiDB-lite"/>
    </source>
</evidence>
<keyword evidence="3" id="KW-1185">Reference proteome</keyword>
<feature type="compositionally biased region" description="Low complexity" evidence="1">
    <location>
        <begin position="137"/>
        <end position="157"/>
    </location>
</feature>
<organism evidence="2 3">
    <name type="scientific">Pristionchus entomophagus</name>
    <dbReference type="NCBI Taxonomy" id="358040"/>
    <lineage>
        <taxon>Eukaryota</taxon>
        <taxon>Metazoa</taxon>
        <taxon>Ecdysozoa</taxon>
        <taxon>Nematoda</taxon>
        <taxon>Chromadorea</taxon>
        <taxon>Rhabditida</taxon>
        <taxon>Rhabditina</taxon>
        <taxon>Diplogasteromorpha</taxon>
        <taxon>Diplogasteroidea</taxon>
        <taxon>Neodiplogasteridae</taxon>
        <taxon>Pristionchus</taxon>
    </lineage>
</organism>
<dbReference type="Proteomes" id="UP001432027">
    <property type="component" value="Unassembled WGS sequence"/>
</dbReference>
<feature type="region of interest" description="Disordered" evidence="1">
    <location>
        <begin position="137"/>
        <end position="212"/>
    </location>
</feature>
<reference evidence="2" key="1">
    <citation type="submission" date="2023-10" db="EMBL/GenBank/DDBJ databases">
        <title>Genome assembly of Pristionchus species.</title>
        <authorList>
            <person name="Yoshida K."/>
            <person name="Sommer R.J."/>
        </authorList>
    </citation>
    <scope>NUCLEOTIDE SEQUENCE</scope>
    <source>
        <strain evidence="2">RS0144</strain>
    </source>
</reference>
<dbReference type="EMBL" id="BTSX01000006">
    <property type="protein sequence ID" value="GMT03254.1"/>
    <property type="molecule type" value="Genomic_DNA"/>
</dbReference>
<dbReference type="AlphaFoldDB" id="A0AAV5UA34"/>
<feature type="compositionally biased region" description="Basic residues" evidence="1">
    <location>
        <begin position="202"/>
        <end position="212"/>
    </location>
</feature>
<evidence type="ECO:0000313" key="2">
    <source>
        <dbReference type="EMBL" id="GMT03254.1"/>
    </source>
</evidence>
<dbReference type="InterPro" id="IPR035441">
    <property type="entry name" value="TFIIS/LEDGF_dom_sf"/>
</dbReference>
<dbReference type="Gene3D" id="1.20.930.10">
    <property type="entry name" value="Conserved domain common to transcription factors TFIIS, elongin A, CRSP70"/>
    <property type="match status" value="1"/>
</dbReference>
<protein>
    <submittedName>
        <fullName evidence="2">Uncharacterized protein</fullName>
    </submittedName>
</protein>
<comment type="caution">
    <text evidence="2">The sequence shown here is derived from an EMBL/GenBank/DDBJ whole genome shotgun (WGS) entry which is preliminary data.</text>
</comment>
<gene>
    <name evidence="2" type="ORF">PENTCL1PPCAC_25428</name>
</gene>
<sequence>MSTEEDVVESIKANVASLKYKLDRQEALEKLSEFDMTIDRLCKTKAGSKITDVFRSSRFGQTAKDLHAKWIEAADKELKERWDELKHVFMSKEQLAQLERAQNRYNKKNGIEPVIAKKAPPTRTENPYQKVYQRNLPSLALPGPSTSSASSTPLASPYGSAPSTAFDPDSNFVAYNYSTVSIKRPRGRPRTNFSVKGEGGRKRGRPPTRHRR</sequence>
<evidence type="ECO:0000313" key="3">
    <source>
        <dbReference type="Proteomes" id="UP001432027"/>
    </source>
</evidence>
<dbReference type="SUPFAM" id="SSF47676">
    <property type="entry name" value="Conserved domain common to transcription factors TFIIS, elongin A, CRSP70"/>
    <property type="match status" value="1"/>
</dbReference>